<protein>
    <submittedName>
        <fullName evidence="1">Uncharacterized protein</fullName>
    </submittedName>
</protein>
<reference evidence="1" key="1">
    <citation type="submission" date="2021-05" db="EMBL/GenBank/DDBJ databases">
        <title>Comparative genomics of three Colletotrichum scovillei strains and genetic complementation revealed genes involved fungal growth and virulence on chili pepper.</title>
        <authorList>
            <person name="Hsieh D.-K."/>
            <person name="Chuang S.-C."/>
            <person name="Chen C.-Y."/>
            <person name="Chao Y.-T."/>
            <person name="Lu M.-Y.J."/>
            <person name="Lee M.-H."/>
            <person name="Shih M.-C."/>
        </authorList>
    </citation>
    <scope>NUCLEOTIDE SEQUENCE</scope>
    <source>
        <strain evidence="1">Coll-153</strain>
    </source>
</reference>
<dbReference type="EMBL" id="JAESDN010000009">
    <property type="protein sequence ID" value="KAG7045107.1"/>
    <property type="molecule type" value="Genomic_DNA"/>
</dbReference>
<dbReference type="AlphaFoldDB" id="A0A9P7QXR9"/>
<organism evidence="1 2">
    <name type="scientific">Colletotrichum scovillei</name>
    <dbReference type="NCBI Taxonomy" id="1209932"/>
    <lineage>
        <taxon>Eukaryota</taxon>
        <taxon>Fungi</taxon>
        <taxon>Dikarya</taxon>
        <taxon>Ascomycota</taxon>
        <taxon>Pezizomycotina</taxon>
        <taxon>Sordariomycetes</taxon>
        <taxon>Hypocreomycetidae</taxon>
        <taxon>Glomerellales</taxon>
        <taxon>Glomerellaceae</taxon>
        <taxon>Colletotrichum</taxon>
        <taxon>Colletotrichum acutatum species complex</taxon>
    </lineage>
</organism>
<proteinExistence type="predicted"/>
<dbReference type="Proteomes" id="UP000699042">
    <property type="component" value="Unassembled WGS sequence"/>
</dbReference>
<gene>
    <name evidence="1" type="ORF">JMJ77_009195</name>
</gene>
<evidence type="ECO:0000313" key="2">
    <source>
        <dbReference type="Proteomes" id="UP000699042"/>
    </source>
</evidence>
<accession>A0A9P7QXR9</accession>
<comment type="caution">
    <text evidence="1">The sequence shown here is derived from an EMBL/GenBank/DDBJ whole genome shotgun (WGS) entry which is preliminary data.</text>
</comment>
<name>A0A9P7QXR9_9PEZI</name>
<feature type="non-terminal residue" evidence="1">
    <location>
        <position position="1"/>
    </location>
</feature>
<evidence type="ECO:0000313" key="1">
    <source>
        <dbReference type="EMBL" id="KAG7045107.1"/>
    </source>
</evidence>
<keyword evidence="2" id="KW-1185">Reference proteome</keyword>
<sequence length="44" mass="5019">TFTRFHCVVRTWHSGPPVHLIGLKTVRSVAHSFAQPMITCEELK</sequence>